<dbReference type="KEGG" id="ccin:107274187"/>
<organism evidence="6 7">
    <name type="scientific">Cephus cinctus</name>
    <name type="common">Wheat stem sawfly</name>
    <dbReference type="NCBI Taxonomy" id="211228"/>
    <lineage>
        <taxon>Eukaryota</taxon>
        <taxon>Metazoa</taxon>
        <taxon>Ecdysozoa</taxon>
        <taxon>Arthropoda</taxon>
        <taxon>Hexapoda</taxon>
        <taxon>Insecta</taxon>
        <taxon>Pterygota</taxon>
        <taxon>Neoptera</taxon>
        <taxon>Endopterygota</taxon>
        <taxon>Hymenoptera</taxon>
        <taxon>Cephoidea</taxon>
        <taxon>Cephidae</taxon>
        <taxon>Cephus</taxon>
    </lineage>
</organism>
<dbReference type="Gene3D" id="3.30.1360.40">
    <property type="match status" value="1"/>
</dbReference>
<evidence type="ECO:0000259" key="5">
    <source>
        <dbReference type="Pfam" id="PF01765"/>
    </source>
</evidence>
<name>A0AAJ7CEE5_CEPCN</name>
<reference evidence="7" key="1">
    <citation type="submission" date="2025-08" db="UniProtKB">
        <authorList>
            <consortium name="RefSeq"/>
        </authorList>
    </citation>
    <scope>IDENTIFICATION</scope>
</reference>
<evidence type="ECO:0000256" key="4">
    <source>
        <dbReference type="ARBA" id="ARBA00033107"/>
    </source>
</evidence>
<evidence type="ECO:0000313" key="7">
    <source>
        <dbReference type="RefSeq" id="XP_015608513.1"/>
    </source>
</evidence>
<proteinExistence type="inferred from homology"/>
<dbReference type="Pfam" id="PF01765">
    <property type="entry name" value="RRF"/>
    <property type="match status" value="1"/>
</dbReference>
<dbReference type="PANTHER" id="PTHR20982:SF3">
    <property type="entry name" value="MITOCHONDRIAL RIBOSOME RECYCLING FACTOR PSEUDO 1"/>
    <property type="match status" value="1"/>
</dbReference>
<dbReference type="GO" id="GO:0006412">
    <property type="term" value="P:translation"/>
    <property type="evidence" value="ECO:0007669"/>
    <property type="project" value="UniProtKB-KW"/>
</dbReference>
<dbReference type="Gene3D" id="1.10.132.20">
    <property type="entry name" value="Ribosome-recycling factor"/>
    <property type="match status" value="1"/>
</dbReference>
<dbReference type="RefSeq" id="XP_015608513.1">
    <property type="nucleotide sequence ID" value="XM_015753027.2"/>
</dbReference>
<evidence type="ECO:0000256" key="2">
    <source>
        <dbReference type="ARBA" id="ARBA00020581"/>
    </source>
</evidence>
<dbReference type="InterPro" id="IPR036191">
    <property type="entry name" value="RRF_sf"/>
</dbReference>
<dbReference type="SUPFAM" id="SSF55194">
    <property type="entry name" value="Ribosome recycling factor, RRF"/>
    <property type="match status" value="1"/>
</dbReference>
<dbReference type="PANTHER" id="PTHR20982">
    <property type="entry name" value="RIBOSOME RECYCLING FACTOR"/>
    <property type="match status" value="1"/>
</dbReference>
<dbReference type="InterPro" id="IPR002661">
    <property type="entry name" value="Ribosome_recyc_fac"/>
</dbReference>
<comment type="similarity">
    <text evidence="1">Belongs to the RRF family.</text>
</comment>
<keyword evidence="6" id="KW-1185">Reference proteome</keyword>
<keyword evidence="3" id="KW-0648">Protein biosynthesis</keyword>
<feature type="domain" description="Ribosome recycling factor" evidence="5">
    <location>
        <begin position="122"/>
        <end position="282"/>
    </location>
</feature>
<sequence>MRNLRQLRSAILINNKAFMVSTLMKNYTRYPTIGSFTTYNLCNDEGLSHYKNEPVSVKSFATSFDLISRNFSVSSNVFSKSKDRGKDKKKPSKPKEININELAEVINVEHLTSQMEKALEDLKNSFIKNLTLRSTTGSIEEIPVTYEGKEYKLQELVQISRKPKTVVFNVSAFPQVIPQIIQAIAKSGLNLNPQQDGTTLFIPIPKVTKEHREGLSKNAKSLFIKCRDHIKDIQNKEIKKIKKKTELSQDLSRNVQGQIQTLADKYVSEAEKILEAKTKELLGE</sequence>
<gene>
    <name evidence="7" type="primary">LOC107274187</name>
</gene>
<dbReference type="FunFam" id="3.30.1360.40:FF:000001">
    <property type="entry name" value="Ribosome-recycling factor"/>
    <property type="match status" value="1"/>
</dbReference>
<dbReference type="Proteomes" id="UP000694920">
    <property type="component" value="Unplaced"/>
</dbReference>
<evidence type="ECO:0000256" key="3">
    <source>
        <dbReference type="ARBA" id="ARBA00022917"/>
    </source>
</evidence>
<dbReference type="GO" id="GO:0043023">
    <property type="term" value="F:ribosomal large subunit binding"/>
    <property type="evidence" value="ECO:0007669"/>
    <property type="project" value="TreeGrafter"/>
</dbReference>
<dbReference type="InterPro" id="IPR023584">
    <property type="entry name" value="Ribosome_recyc_fac_dom"/>
</dbReference>
<dbReference type="GeneID" id="107274187"/>
<accession>A0AAJ7CEE5</accession>
<dbReference type="CTD" id="39067"/>
<dbReference type="GO" id="GO:0005739">
    <property type="term" value="C:mitochondrion"/>
    <property type="evidence" value="ECO:0007669"/>
    <property type="project" value="TreeGrafter"/>
</dbReference>
<protein>
    <recommendedName>
        <fullName evidence="2">Ribosome-recycling factor, mitochondrial</fullName>
    </recommendedName>
    <alternativeName>
        <fullName evidence="4">Ribosome-releasing factor, mitochondrial</fullName>
    </alternativeName>
</protein>
<evidence type="ECO:0000256" key="1">
    <source>
        <dbReference type="ARBA" id="ARBA00005912"/>
    </source>
</evidence>
<evidence type="ECO:0000313" key="6">
    <source>
        <dbReference type="Proteomes" id="UP000694920"/>
    </source>
</evidence>
<dbReference type="AlphaFoldDB" id="A0AAJ7CEE5"/>